<dbReference type="SUPFAM" id="SSF48317">
    <property type="entry name" value="Acid phosphatase/Vanadium-dependent haloperoxidase"/>
    <property type="match status" value="1"/>
</dbReference>
<feature type="transmembrane region" description="Helical" evidence="1">
    <location>
        <begin position="39"/>
        <end position="62"/>
    </location>
</feature>
<feature type="transmembrane region" description="Helical" evidence="1">
    <location>
        <begin position="125"/>
        <end position="152"/>
    </location>
</feature>
<keyword evidence="1" id="KW-1133">Transmembrane helix</keyword>
<keyword evidence="1" id="KW-0812">Transmembrane</keyword>
<dbReference type="AlphaFoldDB" id="A0A0G0J9F0"/>
<feature type="transmembrane region" description="Helical" evidence="1">
    <location>
        <begin position="71"/>
        <end position="88"/>
    </location>
</feature>
<dbReference type="Gene3D" id="1.20.144.10">
    <property type="entry name" value="Phosphatidic acid phosphatase type 2/haloperoxidase"/>
    <property type="match status" value="1"/>
</dbReference>
<dbReference type="EMBL" id="LBSV01000014">
    <property type="protein sequence ID" value="KKQ24746.1"/>
    <property type="molecule type" value="Genomic_DNA"/>
</dbReference>
<proteinExistence type="predicted"/>
<reference evidence="2 3" key="1">
    <citation type="journal article" date="2015" name="Nature">
        <title>rRNA introns, odd ribosomes, and small enigmatic genomes across a large radiation of phyla.</title>
        <authorList>
            <person name="Brown C.T."/>
            <person name="Hug L.A."/>
            <person name="Thomas B.C."/>
            <person name="Sharon I."/>
            <person name="Castelle C.J."/>
            <person name="Singh A."/>
            <person name="Wilkins M.J."/>
            <person name="Williams K.H."/>
            <person name="Banfield J.F."/>
        </authorList>
    </citation>
    <scope>NUCLEOTIDE SEQUENCE [LARGE SCALE GENOMIC DNA]</scope>
</reference>
<accession>A0A0G0J9F0</accession>
<dbReference type="Proteomes" id="UP000034917">
    <property type="component" value="Unassembled WGS sequence"/>
</dbReference>
<dbReference type="InterPro" id="IPR036938">
    <property type="entry name" value="PAP2/HPO_sf"/>
</dbReference>
<gene>
    <name evidence="2" type="ORF">US40_C0014G0031</name>
</gene>
<protein>
    <submittedName>
        <fullName evidence="2">Ser/Thr and Tyr protein phosphatase (Dual specificity)</fullName>
    </submittedName>
</protein>
<name>A0A0G0J9F0_9BACT</name>
<feature type="transmembrane region" description="Helical" evidence="1">
    <location>
        <begin position="164"/>
        <end position="185"/>
    </location>
</feature>
<organism evidence="2 3">
    <name type="scientific">Candidatus Roizmanbacteria bacterium GW2011_GWC2_37_13</name>
    <dbReference type="NCBI Taxonomy" id="1618486"/>
    <lineage>
        <taxon>Bacteria</taxon>
        <taxon>Candidatus Roizmaniibacteriota</taxon>
    </lineage>
</organism>
<evidence type="ECO:0000313" key="3">
    <source>
        <dbReference type="Proteomes" id="UP000034917"/>
    </source>
</evidence>
<evidence type="ECO:0000256" key="1">
    <source>
        <dbReference type="SAM" id="Phobius"/>
    </source>
</evidence>
<keyword evidence="1" id="KW-0472">Membrane</keyword>
<evidence type="ECO:0000313" key="2">
    <source>
        <dbReference type="EMBL" id="KKQ24746.1"/>
    </source>
</evidence>
<sequence>MTKILLLTIFLAVKSLYIPLNKRKSKYYWRLKIDDRIPFLPIFIIPYLGYFVWILVAIIYLWKTQYINKFFVLYIISYILAGLFWYFFPNGVRRPIIKSKNIFSKITSFIYSIDDDTNGFPSAHIFGTLICSYFLILAFSAYSLQIFTVGFVISISTLFTKQHYLIDILGGILIFVLSIMISSILV</sequence>
<comment type="caution">
    <text evidence="2">The sequence shown here is derived from an EMBL/GenBank/DDBJ whole genome shotgun (WGS) entry which is preliminary data.</text>
</comment>
<dbReference type="GO" id="GO:0016020">
    <property type="term" value="C:membrane"/>
    <property type="evidence" value="ECO:0007669"/>
    <property type="project" value="UniProtKB-SubCell"/>
</dbReference>